<name>A0AAX3EFV0_PAEUR</name>
<evidence type="ECO:0008006" key="3">
    <source>
        <dbReference type="Google" id="ProtNLM"/>
    </source>
</evidence>
<dbReference type="GO" id="GO:0008168">
    <property type="term" value="F:methyltransferase activity"/>
    <property type="evidence" value="ECO:0007669"/>
    <property type="project" value="InterPro"/>
</dbReference>
<dbReference type="EMBL" id="CP101185">
    <property type="protein sequence ID" value="UYV96843.1"/>
    <property type="molecule type" value="Genomic_DNA"/>
</dbReference>
<sequence length="170" mass="19451">MQKAEPRKFAYADPPYLGCSHFYDHPESHIWDEKQTHLDLLTTLDKDYDGWAYSCTARDLGWLAPVLELDGVRVASWVKPFAAFKRNVPIAYTWEPVIFRRALPRREGDPIGRDHLSEPITLKRGFTGAKPHKFNRWILDLMGYQEGDTMTDIFPGTGGMTKAINEGVLL</sequence>
<dbReference type="InterPro" id="IPR029063">
    <property type="entry name" value="SAM-dependent_MTases_sf"/>
</dbReference>
<dbReference type="AlphaFoldDB" id="A0AAX3EFV0"/>
<dbReference type="PROSITE" id="PS00092">
    <property type="entry name" value="N6_MTASE"/>
    <property type="match status" value="1"/>
</dbReference>
<evidence type="ECO:0000313" key="2">
    <source>
        <dbReference type="Proteomes" id="UP001163293"/>
    </source>
</evidence>
<dbReference type="GO" id="GO:0003676">
    <property type="term" value="F:nucleic acid binding"/>
    <property type="evidence" value="ECO:0007669"/>
    <property type="project" value="InterPro"/>
</dbReference>
<accession>A0AAX3EFV0</accession>
<dbReference type="InterPro" id="IPR002052">
    <property type="entry name" value="DNA_methylase_N6_adenine_CS"/>
</dbReference>
<reference evidence="1" key="1">
    <citation type="submission" date="2022-07" db="EMBL/GenBank/DDBJ databases">
        <authorList>
            <person name="Wu T."/>
        </authorList>
    </citation>
    <scope>NUCLEOTIDE SEQUENCE</scope>
    <source>
        <strain evidence="1">SD-1</strain>
    </source>
</reference>
<proteinExistence type="predicted"/>
<keyword evidence="2" id="KW-1185">Reference proteome</keyword>
<organism evidence="1 2">
    <name type="scientific">Paenarthrobacter ureafaciens</name>
    <dbReference type="NCBI Taxonomy" id="37931"/>
    <lineage>
        <taxon>Bacteria</taxon>
        <taxon>Bacillati</taxon>
        <taxon>Actinomycetota</taxon>
        <taxon>Actinomycetes</taxon>
        <taxon>Micrococcales</taxon>
        <taxon>Micrococcaceae</taxon>
        <taxon>Paenarthrobacter</taxon>
    </lineage>
</organism>
<evidence type="ECO:0000313" key="1">
    <source>
        <dbReference type="EMBL" id="UYV96843.1"/>
    </source>
</evidence>
<dbReference type="RefSeq" id="WP_264398700.1">
    <property type="nucleotide sequence ID" value="NZ_CP101180.1"/>
</dbReference>
<protein>
    <recommendedName>
        <fullName evidence="3">DNA methylase</fullName>
    </recommendedName>
</protein>
<dbReference type="SUPFAM" id="SSF53335">
    <property type="entry name" value="S-adenosyl-L-methionine-dependent methyltransferases"/>
    <property type="match status" value="1"/>
</dbReference>
<dbReference type="GO" id="GO:0032259">
    <property type="term" value="P:methylation"/>
    <property type="evidence" value="ECO:0007669"/>
    <property type="project" value="InterPro"/>
</dbReference>
<gene>
    <name evidence="1" type="ORF">NL394_17595</name>
</gene>
<dbReference type="Proteomes" id="UP001163293">
    <property type="component" value="Chromosome"/>
</dbReference>